<gene>
    <name evidence="2" type="ORF">DM01DRAFT_1068468</name>
</gene>
<reference evidence="2 3" key="1">
    <citation type="submission" date="2016-07" db="EMBL/GenBank/DDBJ databases">
        <title>Pervasive Adenine N6-methylation of Active Genes in Fungi.</title>
        <authorList>
            <consortium name="DOE Joint Genome Institute"/>
            <person name="Mondo S.J."/>
            <person name="Dannebaum R.O."/>
            <person name="Kuo R.C."/>
            <person name="Labutti K."/>
            <person name="Haridas S."/>
            <person name="Kuo A."/>
            <person name="Salamov A."/>
            <person name="Ahrendt S.R."/>
            <person name="Lipzen A."/>
            <person name="Sullivan W."/>
            <person name="Andreopoulos W.B."/>
            <person name="Clum A."/>
            <person name="Lindquist E."/>
            <person name="Daum C."/>
            <person name="Ramamoorthy G.K."/>
            <person name="Gryganskyi A."/>
            <person name="Culley D."/>
            <person name="Magnuson J.K."/>
            <person name="James T.Y."/>
            <person name="O'Malley M.A."/>
            <person name="Stajich J.E."/>
            <person name="Spatafora J.W."/>
            <person name="Visel A."/>
            <person name="Grigoriev I.V."/>
        </authorList>
    </citation>
    <scope>NUCLEOTIDE SEQUENCE [LARGE SCALE GENOMIC DNA]</scope>
    <source>
        <strain evidence="2 3">NRRL 3301</strain>
    </source>
</reference>
<feature type="compositionally biased region" description="Basic and acidic residues" evidence="1">
    <location>
        <begin position="88"/>
        <end position="105"/>
    </location>
</feature>
<comment type="caution">
    <text evidence="2">The sequence shown here is derived from an EMBL/GenBank/DDBJ whole genome shotgun (WGS) entry which is preliminary data.</text>
</comment>
<feature type="compositionally biased region" description="Pro residues" evidence="1">
    <location>
        <begin position="193"/>
        <end position="210"/>
    </location>
</feature>
<dbReference type="Proteomes" id="UP000242146">
    <property type="component" value="Unassembled WGS sequence"/>
</dbReference>
<feature type="compositionally biased region" description="Pro residues" evidence="1">
    <location>
        <begin position="232"/>
        <end position="245"/>
    </location>
</feature>
<dbReference type="AlphaFoldDB" id="A0A1X2GV30"/>
<proteinExistence type="predicted"/>
<name>A0A1X2GV30_9FUNG</name>
<feature type="region of interest" description="Disordered" evidence="1">
    <location>
        <begin position="179"/>
        <end position="247"/>
    </location>
</feature>
<dbReference type="EMBL" id="MCGT01000002">
    <property type="protein sequence ID" value="ORX61907.1"/>
    <property type="molecule type" value="Genomic_DNA"/>
</dbReference>
<feature type="compositionally biased region" description="Polar residues" evidence="1">
    <location>
        <begin position="106"/>
        <end position="127"/>
    </location>
</feature>
<feature type="compositionally biased region" description="Basic and acidic residues" evidence="1">
    <location>
        <begin position="51"/>
        <end position="65"/>
    </location>
</feature>
<accession>A0A1X2GV30</accession>
<evidence type="ECO:0000256" key="1">
    <source>
        <dbReference type="SAM" id="MobiDB-lite"/>
    </source>
</evidence>
<feature type="region of interest" description="Disordered" evidence="1">
    <location>
        <begin position="51"/>
        <end position="127"/>
    </location>
</feature>
<keyword evidence="3" id="KW-1185">Reference proteome</keyword>
<feature type="region of interest" description="Disordered" evidence="1">
    <location>
        <begin position="290"/>
        <end position="366"/>
    </location>
</feature>
<sequence length="366" mass="40960">MASDNSESDAHPPGVVWVQSLKQFWDTFANEKLTSLDKRYKSQLRWFQEHPDARSIVETRRRVDPSELVQRPQQQQNDTKVTADDQQEVDHRDDSMEDDLKHDESQPTTDTPPLQVDTNASVTSLSERQPLNPFAALDQPQRSLWPSLYQQRPLVEQFGSLTQPSLQIGQLQRDLLQHGNTAHPEPSTVIKTPTPPPAFSRPSPDLPPAPHVMNEPVSPIHLVEQPSSDPNMQPPQQPSQLPPKPATMHAQNITLPFDDLNKDADDEVLLVPSHGSLEFDDSASQLGNSFLSTSFNGPPSRPHSFIMDDLNDPPSPKRRNTTTRQSQLSATPVSSHNMTSPQSAHARYSQQSVYSRFSPVSTRVPV</sequence>
<evidence type="ECO:0000313" key="2">
    <source>
        <dbReference type="EMBL" id="ORX61907.1"/>
    </source>
</evidence>
<organism evidence="2 3">
    <name type="scientific">Hesseltinella vesiculosa</name>
    <dbReference type="NCBI Taxonomy" id="101127"/>
    <lineage>
        <taxon>Eukaryota</taxon>
        <taxon>Fungi</taxon>
        <taxon>Fungi incertae sedis</taxon>
        <taxon>Mucoromycota</taxon>
        <taxon>Mucoromycotina</taxon>
        <taxon>Mucoromycetes</taxon>
        <taxon>Mucorales</taxon>
        <taxon>Cunninghamellaceae</taxon>
        <taxon>Hesseltinella</taxon>
    </lineage>
</organism>
<evidence type="ECO:0000313" key="3">
    <source>
        <dbReference type="Proteomes" id="UP000242146"/>
    </source>
</evidence>
<feature type="compositionally biased region" description="Polar residues" evidence="1">
    <location>
        <begin position="322"/>
        <end position="366"/>
    </location>
</feature>
<feature type="compositionally biased region" description="Polar residues" evidence="1">
    <location>
        <begin position="71"/>
        <end position="80"/>
    </location>
</feature>
<protein>
    <submittedName>
        <fullName evidence="2">Uncharacterized protein</fullName>
    </submittedName>
</protein>